<proteinExistence type="predicted"/>
<evidence type="ECO:0000313" key="3">
    <source>
        <dbReference type="EMBL" id="KAJ8042182.1"/>
    </source>
</evidence>
<dbReference type="GO" id="GO:0005576">
    <property type="term" value="C:extracellular region"/>
    <property type="evidence" value="ECO:0007669"/>
    <property type="project" value="InterPro"/>
</dbReference>
<keyword evidence="1" id="KW-0732">Signal</keyword>
<name>A0A9Q1CBF5_HOLLE</name>
<dbReference type="CDD" id="cd05380">
    <property type="entry name" value="CAP_euk"/>
    <property type="match status" value="1"/>
</dbReference>
<dbReference type="Proteomes" id="UP001152320">
    <property type="component" value="Chromosome 5"/>
</dbReference>
<dbReference type="PRINTS" id="PR00837">
    <property type="entry name" value="V5TPXLIKE"/>
</dbReference>
<evidence type="ECO:0000313" key="4">
    <source>
        <dbReference type="Proteomes" id="UP001152320"/>
    </source>
</evidence>
<dbReference type="PROSITE" id="PS01010">
    <property type="entry name" value="CRISP_2"/>
    <property type="match status" value="1"/>
</dbReference>
<dbReference type="InterPro" id="IPR014044">
    <property type="entry name" value="CAP_dom"/>
</dbReference>
<reference evidence="3" key="1">
    <citation type="submission" date="2021-10" db="EMBL/GenBank/DDBJ databases">
        <title>Tropical sea cucumber genome reveals ecological adaptation and Cuvierian tubules defense mechanism.</title>
        <authorList>
            <person name="Chen T."/>
        </authorList>
    </citation>
    <scope>NUCLEOTIDE SEQUENCE</scope>
    <source>
        <strain evidence="3">Nanhai2018</strain>
        <tissue evidence="3">Muscle</tissue>
    </source>
</reference>
<dbReference type="InterPro" id="IPR035940">
    <property type="entry name" value="CAP_sf"/>
</dbReference>
<dbReference type="SUPFAM" id="SSF55797">
    <property type="entry name" value="PR-1-like"/>
    <property type="match status" value="1"/>
</dbReference>
<keyword evidence="4" id="KW-1185">Reference proteome</keyword>
<dbReference type="InterPro" id="IPR001283">
    <property type="entry name" value="CRISP-related"/>
</dbReference>
<feature type="domain" description="SCP" evidence="2">
    <location>
        <begin position="40"/>
        <end position="192"/>
    </location>
</feature>
<dbReference type="Pfam" id="PF00188">
    <property type="entry name" value="CAP"/>
    <property type="match status" value="1"/>
</dbReference>
<dbReference type="Gene3D" id="3.40.33.10">
    <property type="entry name" value="CAP"/>
    <property type="match status" value="1"/>
</dbReference>
<gene>
    <name evidence="3" type="ORF">HOLleu_13179</name>
</gene>
<dbReference type="InterPro" id="IPR002413">
    <property type="entry name" value="V5_allergen-like"/>
</dbReference>
<sequence length="200" mass="22372">MASLPLVQLCVILLVGITSKAEELPLSIERRAGGTDYSTTEQYFLLNAHNNYRRSVSPPAVSMNTLTWDATLAIKAQQWVERCHYGHPNTAIYRSYAGLGQNLYIRIGTTTKPPVTDPVDKWYREVNYYNLATNKCDTGRVCGHYTQLVWADTSKVGCGINFCSRVTTDYGRIYSTAWLVACQYSPGGNVIWRKPYVAAG</sequence>
<dbReference type="InterPro" id="IPR018244">
    <property type="entry name" value="Allrgn_V5/Tpx1_CS"/>
</dbReference>
<dbReference type="AlphaFoldDB" id="A0A9Q1CBF5"/>
<organism evidence="3 4">
    <name type="scientific">Holothuria leucospilota</name>
    <name type="common">Black long sea cucumber</name>
    <name type="synonym">Mertensiothuria leucospilota</name>
    <dbReference type="NCBI Taxonomy" id="206669"/>
    <lineage>
        <taxon>Eukaryota</taxon>
        <taxon>Metazoa</taxon>
        <taxon>Echinodermata</taxon>
        <taxon>Eleutherozoa</taxon>
        <taxon>Echinozoa</taxon>
        <taxon>Holothuroidea</taxon>
        <taxon>Aspidochirotacea</taxon>
        <taxon>Aspidochirotida</taxon>
        <taxon>Holothuriidae</taxon>
        <taxon>Holothuria</taxon>
    </lineage>
</organism>
<evidence type="ECO:0000259" key="2">
    <source>
        <dbReference type="SMART" id="SM00198"/>
    </source>
</evidence>
<dbReference type="PRINTS" id="PR00838">
    <property type="entry name" value="V5ALLERGEN"/>
</dbReference>
<dbReference type="EMBL" id="JAIZAY010000005">
    <property type="protein sequence ID" value="KAJ8042182.1"/>
    <property type="molecule type" value="Genomic_DNA"/>
</dbReference>
<evidence type="ECO:0000256" key="1">
    <source>
        <dbReference type="SAM" id="SignalP"/>
    </source>
</evidence>
<comment type="caution">
    <text evidence="3">The sequence shown here is derived from an EMBL/GenBank/DDBJ whole genome shotgun (WGS) entry which is preliminary data.</text>
</comment>
<accession>A0A9Q1CBF5</accession>
<protein>
    <submittedName>
        <fullName evidence="3">Peptidase inhibitor 16</fullName>
    </submittedName>
</protein>
<dbReference type="PANTHER" id="PTHR10334">
    <property type="entry name" value="CYSTEINE-RICH SECRETORY PROTEIN-RELATED"/>
    <property type="match status" value="1"/>
</dbReference>
<feature type="chain" id="PRO_5040299840" evidence="1">
    <location>
        <begin position="22"/>
        <end position="200"/>
    </location>
</feature>
<dbReference type="PROSITE" id="PS01009">
    <property type="entry name" value="CRISP_1"/>
    <property type="match status" value="1"/>
</dbReference>
<dbReference type="SMART" id="SM00198">
    <property type="entry name" value="SCP"/>
    <property type="match status" value="1"/>
</dbReference>
<dbReference type="OrthoDB" id="674273at2759"/>
<feature type="signal peptide" evidence="1">
    <location>
        <begin position="1"/>
        <end position="21"/>
    </location>
</feature>